<keyword evidence="1" id="KW-1133">Transmembrane helix</keyword>
<dbReference type="EMBL" id="BSFI01000002">
    <property type="protein sequence ID" value="GLK66719.1"/>
    <property type="molecule type" value="Genomic_DNA"/>
</dbReference>
<accession>A0A9W6IZV4</accession>
<proteinExistence type="predicted"/>
<dbReference type="AlphaFoldDB" id="A0A9W6IZV4"/>
<keyword evidence="3" id="KW-1185">Reference proteome</keyword>
<evidence type="ECO:0000256" key="1">
    <source>
        <dbReference type="SAM" id="Phobius"/>
    </source>
</evidence>
<reference evidence="2" key="1">
    <citation type="journal article" date="2014" name="Int. J. Syst. Evol. Microbiol.">
        <title>Complete genome sequence of Corynebacterium casei LMG S-19264T (=DSM 44701T), isolated from a smear-ripened cheese.</title>
        <authorList>
            <consortium name="US DOE Joint Genome Institute (JGI-PGF)"/>
            <person name="Walter F."/>
            <person name="Albersmeier A."/>
            <person name="Kalinowski J."/>
            <person name="Ruckert C."/>
        </authorList>
    </citation>
    <scope>NUCLEOTIDE SEQUENCE</scope>
    <source>
        <strain evidence="2">VKM B-2347</strain>
    </source>
</reference>
<organism evidence="2 3">
    <name type="scientific">Hansschlegelia plantiphila</name>
    <dbReference type="NCBI Taxonomy" id="374655"/>
    <lineage>
        <taxon>Bacteria</taxon>
        <taxon>Pseudomonadati</taxon>
        <taxon>Pseudomonadota</taxon>
        <taxon>Alphaproteobacteria</taxon>
        <taxon>Hyphomicrobiales</taxon>
        <taxon>Methylopilaceae</taxon>
        <taxon>Hansschlegelia</taxon>
    </lineage>
</organism>
<dbReference type="RefSeq" id="WP_271166981.1">
    <property type="nucleotide sequence ID" value="NZ_BSFI01000002.1"/>
</dbReference>
<gene>
    <name evidence="2" type="ORF">GCM10008179_03570</name>
</gene>
<evidence type="ECO:0000313" key="2">
    <source>
        <dbReference type="EMBL" id="GLK66719.1"/>
    </source>
</evidence>
<feature type="transmembrane region" description="Helical" evidence="1">
    <location>
        <begin position="94"/>
        <end position="116"/>
    </location>
</feature>
<keyword evidence="1" id="KW-0812">Transmembrane</keyword>
<sequence>MTDSAALETLSLRFDAYGPALSHWPEREAAEARALFARSAEARRIQKQANLLAELVERAAEAEAPNGLAFRIVGEVAARRADRFSWLMGSPGRFGFAGASFCVAALAVGVALGAFAEPQQTGATVANLDLGAAFEVSLVDGDL</sequence>
<keyword evidence="1" id="KW-0472">Membrane</keyword>
<dbReference type="Proteomes" id="UP001143372">
    <property type="component" value="Unassembled WGS sequence"/>
</dbReference>
<evidence type="ECO:0000313" key="3">
    <source>
        <dbReference type="Proteomes" id="UP001143372"/>
    </source>
</evidence>
<name>A0A9W6IZV4_9HYPH</name>
<protein>
    <submittedName>
        <fullName evidence="2">Uncharacterized protein</fullName>
    </submittedName>
</protein>
<reference evidence="2" key="2">
    <citation type="submission" date="2023-01" db="EMBL/GenBank/DDBJ databases">
        <authorList>
            <person name="Sun Q."/>
            <person name="Evtushenko L."/>
        </authorList>
    </citation>
    <scope>NUCLEOTIDE SEQUENCE</scope>
    <source>
        <strain evidence="2">VKM B-2347</strain>
    </source>
</reference>
<comment type="caution">
    <text evidence="2">The sequence shown here is derived from an EMBL/GenBank/DDBJ whole genome shotgun (WGS) entry which is preliminary data.</text>
</comment>